<dbReference type="Proteomes" id="UP001151760">
    <property type="component" value="Unassembled WGS sequence"/>
</dbReference>
<protein>
    <submittedName>
        <fullName evidence="4">Retrotransposon protein, putative, ty1-copia subclass</fullName>
    </submittedName>
</protein>
<evidence type="ECO:0000256" key="1">
    <source>
        <dbReference type="SAM" id="MobiDB-lite"/>
    </source>
</evidence>
<evidence type="ECO:0000259" key="3">
    <source>
        <dbReference type="Pfam" id="PF14111"/>
    </source>
</evidence>
<feature type="domain" description="DUF4283" evidence="3">
    <location>
        <begin position="467"/>
        <end position="539"/>
    </location>
</feature>
<dbReference type="EMBL" id="BQNB010010707">
    <property type="protein sequence ID" value="GJS80903.1"/>
    <property type="molecule type" value="Genomic_DNA"/>
</dbReference>
<dbReference type="Pfam" id="PF14111">
    <property type="entry name" value="DUF4283"/>
    <property type="match status" value="1"/>
</dbReference>
<dbReference type="Pfam" id="PF00078">
    <property type="entry name" value="RVT_1"/>
    <property type="match status" value="1"/>
</dbReference>
<name>A0ABQ4YW75_9ASTR</name>
<dbReference type="InterPro" id="IPR000477">
    <property type="entry name" value="RT_dom"/>
</dbReference>
<organism evidence="4 5">
    <name type="scientific">Tanacetum coccineum</name>
    <dbReference type="NCBI Taxonomy" id="301880"/>
    <lineage>
        <taxon>Eukaryota</taxon>
        <taxon>Viridiplantae</taxon>
        <taxon>Streptophyta</taxon>
        <taxon>Embryophyta</taxon>
        <taxon>Tracheophyta</taxon>
        <taxon>Spermatophyta</taxon>
        <taxon>Magnoliopsida</taxon>
        <taxon>eudicotyledons</taxon>
        <taxon>Gunneridae</taxon>
        <taxon>Pentapetalae</taxon>
        <taxon>asterids</taxon>
        <taxon>campanulids</taxon>
        <taxon>Asterales</taxon>
        <taxon>Asteraceae</taxon>
        <taxon>Asteroideae</taxon>
        <taxon>Anthemideae</taxon>
        <taxon>Anthemidinae</taxon>
        <taxon>Tanacetum</taxon>
    </lineage>
</organism>
<dbReference type="PANTHER" id="PTHR33116">
    <property type="entry name" value="REVERSE TRANSCRIPTASE ZINC-BINDING DOMAIN-CONTAINING PROTEIN-RELATED-RELATED"/>
    <property type="match status" value="1"/>
</dbReference>
<proteinExistence type="predicted"/>
<gene>
    <name evidence="4" type="ORF">Tco_0747444</name>
</gene>
<feature type="non-terminal residue" evidence="4">
    <location>
        <position position="1"/>
    </location>
</feature>
<keyword evidence="5" id="KW-1185">Reference proteome</keyword>
<evidence type="ECO:0000313" key="4">
    <source>
        <dbReference type="EMBL" id="GJS80903.1"/>
    </source>
</evidence>
<feature type="region of interest" description="Disordered" evidence="1">
    <location>
        <begin position="625"/>
        <end position="647"/>
    </location>
</feature>
<evidence type="ECO:0000313" key="5">
    <source>
        <dbReference type="Proteomes" id="UP001151760"/>
    </source>
</evidence>
<dbReference type="InterPro" id="IPR025558">
    <property type="entry name" value="DUF4283"/>
</dbReference>
<reference evidence="4" key="2">
    <citation type="submission" date="2022-01" db="EMBL/GenBank/DDBJ databases">
        <authorList>
            <person name="Yamashiro T."/>
            <person name="Shiraishi A."/>
            <person name="Satake H."/>
            <person name="Nakayama K."/>
        </authorList>
    </citation>
    <scope>NUCLEOTIDE SEQUENCE</scope>
</reference>
<feature type="domain" description="Reverse transcriptase" evidence="2">
    <location>
        <begin position="1"/>
        <end position="132"/>
    </location>
</feature>
<evidence type="ECO:0000259" key="2">
    <source>
        <dbReference type="Pfam" id="PF00078"/>
    </source>
</evidence>
<comment type="caution">
    <text evidence="4">The sequence shown here is derived from an EMBL/GenBank/DDBJ whole genome shotgun (WGS) entry which is preliminary data.</text>
</comment>
<dbReference type="PANTHER" id="PTHR33116:SF79">
    <property type="entry name" value="REVERSE TRANSCRIPTASE DOMAIN, ZINC FINGER, CCHC-TYPE-RELATED"/>
    <property type="match status" value="1"/>
</dbReference>
<reference evidence="4" key="1">
    <citation type="journal article" date="2022" name="Int. J. Mol. Sci.">
        <title>Draft Genome of Tanacetum Coccineum: Genomic Comparison of Closely Related Tanacetum-Family Plants.</title>
        <authorList>
            <person name="Yamashiro T."/>
            <person name="Shiraishi A."/>
            <person name="Nakayama K."/>
            <person name="Satake H."/>
        </authorList>
    </citation>
    <scope>NUCLEOTIDE SEQUENCE</scope>
</reference>
<accession>A0ABQ4YW75</accession>
<sequence length="793" mass="88938">KILANRLSSAIGSLVSNEQSDFIRGRQILDGLMMLSEVIDWCNQENRKAMIFRVDFKKAYDSVRWDFLDMILYRFDFGGSWRGLIKGYLVSSTALILVNGSPTLEFYFQQGLRQGDLLSLFLFLLVMESLHISFIRAMEGGFFLRNPGVRGVKYDEVIRGAHLIGCEAAKTSFKYLGVMAKTLSIGGRFTLTKAVLSTIPLYFFSLFKILIGVLKHHELCRSSFFLEPGVRKASWFSWDSVVASKEVRGLGMSSFLAMNHALLFKWIWRFKAHPEAMWVSIIKAIHRPCASAIVSRFLGWWGLPDIGISSYQGWLNWFDGLRLRKEVKDYLEGNSLSTELDDTMNKDTPVVVATATTVTATTHVVDMTVEKEKCNTLDDTNVEKEKLCSLEDTSVMGSFPPLPTQVTTSASNAPGKSSYANITGKPSGKKVNVRTLFTPEGNRIDVLVLVDSIHAINKRFANIAYSFFLGKKVAYPVVANYVRNTCGKYGLIRSIFSSSTRLFSFQFSSMDGLYAMLENGPWFIRNNPLIFKKWHPDKNLLKEDVSIVPVLVKFHGVPVTAFSEDGLSAIATKLANVELKDNIVVAMPKSTRDGHYTCNVRVEYEWKPPRCSSCKVFRHIHEECPKNTGSSEKKTMKKPNQTSRGVLSAVSFSGNKKKGVKPTIEVSNSNSFDVLNSVDNDVEFDNSSSGTTPIIDKIGKFEDLLTSGQAILVDKAGNHLKKVEFSDEYDSEDEVASIDNDMARSMAFERVDFGTQSLLEQWRDSYGNGDYDDNPYDDDMYGGQDLSHELQAI</sequence>
<feature type="compositionally biased region" description="Polar residues" evidence="1">
    <location>
        <begin position="638"/>
        <end position="647"/>
    </location>
</feature>